<proteinExistence type="predicted"/>
<dbReference type="Proteomes" id="UP000243084">
    <property type="component" value="Unassembled WGS sequence"/>
</dbReference>
<accession>A0A1I5Z3Y1</accession>
<sequence>QAWAEREAAGERSEQALLAAIRQGAVQRVRPKAMTVAVIVAGLLPIFWGSGTGSEIMSRIAAPMVGGMLSAPLLSLFVIPAAYRLIRRSHLPKASAVQPSNSTGATQQ</sequence>
<protein>
    <submittedName>
        <fullName evidence="2">Cu(I)/Ag(I) efflux system membrane protein CusA/SilA</fullName>
    </submittedName>
</protein>
<dbReference type="PANTHER" id="PTHR32063">
    <property type="match status" value="1"/>
</dbReference>
<dbReference type="Pfam" id="PF00873">
    <property type="entry name" value="ACR_tran"/>
    <property type="match status" value="1"/>
</dbReference>
<gene>
    <name evidence="2" type="ORF">SAMN05216229_1281</name>
</gene>
<evidence type="ECO:0000256" key="1">
    <source>
        <dbReference type="SAM" id="Phobius"/>
    </source>
</evidence>
<dbReference type="SUPFAM" id="SSF82866">
    <property type="entry name" value="Multidrug efflux transporter AcrB transmembrane domain"/>
    <property type="match status" value="1"/>
</dbReference>
<evidence type="ECO:0000313" key="3">
    <source>
        <dbReference type="Proteomes" id="UP000243084"/>
    </source>
</evidence>
<dbReference type="OrthoDB" id="9182722at2"/>
<feature type="transmembrane region" description="Helical" evidence="1">
    <location>
        <begin position="60"/>
        <end position="83"/>
    </location>
</feature>
<feature type="non-terminal residue" evidence="2">
    <location>
        <position position="1"/>
    </location>
</feature>
<dbReference type="GO" id="GO:0042910">
    <property type="term" value="F:xenobiotic transmembrane transporter activity"/>
    <property type="evidence" value="ECO:0007669"/>
    <property type="project" value="TreeGrafter"/>
</dbReference>
<feature type="transmembrane region" description="Helical" evidence="1">
    <location>
        <begin position="31"/>
        <end position="48"/>
    </location>
</feature>
<evidence type="ECO:0000313" key="2">
    <source>
        <dbReference type="EMBL" id="SFQ51171.1"/>
    </source>
</evidence>
<keyword evidence="3" id="KW-1185">Reference proteome</keyword>
<dbReference type="GO" id="GO:0005886">
    <property type="term" value="C:plasma membrane"/>
    <property type="evidence" value="ECO:0007669"/>
    <property type="project" value="TreeGrafter"/>
</dbReference>
<dbReference type="PANTHER" id="PTHR32063:SF19">
    <property type="entry name" value="CATION EFFLUX SYSTEM PROTEIN CUSA"/>
    <property type="match status" value="1"/>
</dbReference>
<reference evidence="3" key="1">
    <citation type="submission" date="2016-10" db="EMBL/GenBank/DDBJ databases">
        <authorList>
            <person name="Varghese N."/>
            <person name="Submissions S."/>
        </authorList>
    </citation>
    <scope>NUCLEOTIDE SEQUENCE [LARGE SCALE GENOMIC DNA]</scope>
    <source>
        <strain evidence="3">JCM 18195</strain>
    </source>
</reference>
<dbReference type="AlphaFoldDB" id="A0A1I5Z3Y1"/>
<dbReference type="EMBL" id="FOXM01000028">
    <property type="protein sequence ID" value="SFQ51171.1"/>
    <property type="molecule type" value="Genomic_DNA"/>
</dbReference>
<dbReference type="Gene3D" id="1.20.1640.10">
    <property type="entry name" value="Multidrug efflux transporter AcrB transmembrane domain"/>
    <property type="match status" value="1"/>
</dbReference>
<dbReference type="RefSeq" id="WP_139231102.1">
    <property type="nucleotide sequence ID" value="NZ_FOXM01000028.1"/>
</dbReference>
<dbReference type="InterPro" id="IPR001036">
    <property type="entry name" value="Acrflvin-R"/>
</dbReference>
<keyword evidence="1" id="KW-1133">Transmembrane helix</keyword>
<keyword evidence="1" id="KW-0812">Transmembrane</keyword>
<keyword evidence="1" id="KW-0472">Membrane</keyword>
<organism evidence="2 3">
    <name type="scientific">Geopseudomonas sagittaria</name>
    <dbReference type="NCBI Taxonomy" id="1135990"/>
    <lineage>
        <taxon>Bacteria</taxon>
        <taxon>Pseudomonadati</taxon>
        <taxon>Pseudomonadota</taxon>
        <taxon>Gammaproteobacteria</taxon>
        <taxon>Pseudomonadales</taxon>
        <taxon>Pseudomonadaceae</taxon>
        <taxon>Geopseudomonas</taxon>
    </lineage>
</organism>
<name>A0A1I5Z3Y1_9GAMM</name>